<sequence>MPCETPLTDESPRRSVEGASPARLRFAQKFKQARQAAGLTQADVMSRSGVQRTTLSDIEQGKHNVTIDMMDRLANAVGYPLAELL</sequence>
<dbReference type="GeneID" id="300210148"/>
<dbReference type="CDD" id="cd00093">
    <property type="entry name" value="HTH_XRE"/>
    <property type="match status" value="1"/>
</dbReference>
<keyword evidence="1" id="KW-0238">DNA-binding</keyword>
<gene>
    <name evidence="3" type="ORF">SAMN05216598_5298</name>
</gene>
<name>A0A1H1ZTC2_9PSED</name>
<evidence type="ECO:0000259" key="2">
    <source>
        <dbReference type="PROSITE" id="PS50943"/>
    </source>
</evidence>
<dbReference type="GO" id="GO:0005829">
    <property type="term" value="C:cytosol"/>
    <property type="evidence" value="ECO:0007669"/>
    <property type="project" value="TreeGrafter"/>
</dbReference>
<evidence type="ECO:0000256" key="1">
    <source>
        <dbReference type="ARBA" id="ARBA00023125"/>
    </source>
</evidence>
<dbReference type="Gene3D" id="1.10.260.40">
    <property type="entry name" value="lambda repressor-like DNA-binding domains"/>
    <property type="match status" value="1"/>
</dbReference>
<reference evidence="4" key="1">
    <citation type="submission" date="2016-10" db="EMBL/GenBank/DDBJ databases">
        <authorList>
            <person name="Varghese N."/>
            <person name="Submissions S."/>
        </authorList>
    </citation>
    <scope>NUCLEOTIDE SEQUENCE [LARGE SCALE GENOMIC DNA]</scope>
    <source>
        <strain evidence="4">ATCC 23835</strain>
    </source>
</reference>
<dbReference type="InterPro" id="IPR010982">
    <property type="entry name" value="Lambda_DNA-bd_dom_sf"/>
</dbReference>
<dbReference type="PANTHER" id="PTHR46797:SF1">
    <property type="entry name" value="METHYLPHOSPHONATE SYNTHASE"/>
    <property type="match status" value="1"/>
</dbReference>
<keyword evidence="4" id="KW-1185">Reference proteome</keyword>
<dbReference type="InterPro" id="IPR050807">
    <property type="entry name" value="TransReg_Diox_bact_type"/>
</dbReference>
<dbReference type="GO" id="GO:0003700">
    <property type="term" value="F:DNA-binding transcription factor activity"/>
    <property type="evidence" value="ECO:0007669"/>
    <property type="project" value="TreeGrafter"/>
</dbReference>
<evidence type="ECO:0000313" key="4">
    <source>
        <dbReference type="Proteomes" id="UP000199524"/>
    </source>
</evidence>
<dbReference type="AlphaFoldDB" id="A0A1H1ZTC2"/>
<organism evidence="3 4">
    <name type="scientific">Pseudomonas asplenii</name>
    <dbReference type="NCBI Taxonomy" id="53407"/>
    <lineage>
        <taxon>Bacteria</taxon>
        <taxon>Pseudomonadati</taxon>
        <taxon>Pseudomonadota</taxon>
        <taxon>Gammaproteobacteria</taxon>
        <taxon>Pseudomonadales</taxon>
        <taxon>Pseudomonadaceae</taxon>
        <taxon>Pseudomonas</taxon>
    </lineage>
</organism>
<dbReference type="SMART" id="SM00530">
    <property type="entry name" value="HTH_XRE"/>
    <property type="match status" value="1"/>
</dbReference>
<dbReference type="GO" id="GO:0003677">
    <property type="term" value="F:DNA binding"/>
    <property type="evidence" value="ECO:0007669"/>
    <property type="project" value="UniProtKB-KW"/>
</dbReference>
<dbReference type="RefSeq" id="WP_010444642.1">
    <property type="nucleotide sequence ID" value="NZ_CP087202.1"/>
</dbReference>
<dbReference type="SUPFAM" id="SSF47413">
    <property type="entry name" value="lambda repressor-like DNA-binding domains"/>
    <property type="match status" value="1"/>
</dbReference>
<evidence type="ECO:0000313" key="3">
    <source>
        <dbReference type="EMBL" id="SDT36954.1"/>
    </source>
</evidence>
<feature type="domain" description="HTH cro/C1-type" evidence="2">
    <location>
        <begin position="30"/>
        <end position="84"/>
    </location>
</feature>
<dbReference type="InterPro" id="IPR001387">
    <property type="entry name" value="Cro/C1-type_HTH"/>
</dbReference>
<accession>A0A1H1ZTC2</accession>
<dbReference type="Proteomes" id="UP000199524">
    <property type="component" value="Chromosome I"/>
</dbReference>
<dbReference type="PANTHER" id="PTHR46797">
    <property type="entry name" value="HTH-TYPE TRANSCRIPTIONAL REGULATOR"/>
    <property type="match status" value="1"/>
</dbReference>
<dbReference type="EMBL" id="LT629777">
    <property type="protein sequence ID" value="SDT36954.1"/>
    <property type="molecule type" value="Genomic_DNA"/>
</dbReference>
<protein>
    <submittedName>
        <fullName evidence="3">Helix-turn-helix domain-containing protein</fullName>
    </submittedName>
</protein>
<dbReference type="PROSITE" id="PS50943">
    <property type="entry name" value="HTH_CROC1"/>
    <property type="match status" value="1"/>
</dbReference>
<proteinExistence type="predicted"/>
<dbReference type="Pfam" id="PF01381">
    <property type="entry name" value="HTH_3"/>
    <property type="match status" value="1"/>
</dbReference>